<comment type="catalytic activity">
    <reaction evidence="12">
        <text>L-glutamate + NH4(+) + ATP = L-glutamine + ADP + phosphate + H(+)</text>
        <dbReference type="Rhea" id="RHEA:16169"/>
        <dbReference type="ChEBI" id="CHEBI:15378"/>
        <dbReference type="ChEBI" id="CHEBI:28938"/>
        <dbReference type="ChEBI" id="CHEBI:29985"/>
        <dbReference type="ChEBI" id="CHEBI:30616"/>
        <dbReference type="ChEBI" id="CHEBI:43474"/>
        <dbReference type="ChEBI" id="CHEBI:58359"/>
        <dbReference type="ChEBI" id="CHEBI:456216"/>
        <dbReference type="EC" id="6.3.1.2"/>
    </reaction>
</comment>
<dbReference type="FunFam" id="3.10.20.70:FF:000005">
    <property type="entry name" value="Glutamine synthetase"/>
    <property type="match status" value="1"/>
</dbReference>
<evidence type="ECO:0000259" key="19">
    <source>
        <dbReference type="PROSITE" id="PS51987"/>
    </source>
</evidence>
<dbReference type="SMART" id="SM01230">
    <property type="entry name" value="Gln-synt_C"/>
    <property type="match status" value="1"/>
</dbReference>
<comment type="subcellular location">
    <subcellularLocation>
        <location evidence="1">Cytoplasm</location>
    </subcellularLocation>
</comment>
<keyword evidence="9 14" id="KW-0067">ATP-binding</keyword>
<dbReference type="InterPro" id="IPR008147">
    <property type="entry name" value="Gln_synt_N"/>
</dbReference>
<evidence type="ECO:0000256" key="7">
    <source>
        <dbReference type="ARBA" id="ARBA00022723"/>
    </source>
</evidence>
<feature type="binding site" evidence="15">
    <location>
        <position position="335"/>
    </location>
    <ligand>
        <name>Mg(2+)</name>
        <dbReference type="ChEBI" id="CHEBI:18420"/>
        <label>1</label>
    </ligand>
</feature>
<dbReference type="GO" id="GO:0046872">
    <property type="term" value="F:metal ion binding"/>
    <property type="evidence" value="ECO:0007669"/>
    <property type="project" value="UniProtKB-KW"/>
</dbReference>
<dbReference type="AlphaFoldDB" id="A0A4V2Q056"/>
<dbReference type="PROSITE" id="PS00180">
    <property type="entry name" value="GLNA_1"/>
    <property type="match status" value="1"/>
</dbReference>
<comment type="similarity">
    <text evidence="2 16 17">Belongs to the glutamine synthetase family.</text>
</comment>
<feature type="binding site" evidence="13">
    <location>
        <position position="306"/>
    </location>
    <ligand>
        <name>L-glutamate</name>
        <dbReference type="ChEBI" id="CHEBI:29985"/>
    </ligand>
</feature>
<feature type="binding site" evidence="14">
    <location>
        <position position="185"/>
    </location>
    <ligand>
        <name>ATP</name>
        <dbReference type="ChEBI" id="CHEBI:30616"/>
    </ligand>
</feature>
<evidence type="ECO:0000313" key="21">
    <source>
        <dbReference type="Proteomes" id="UP000294545"/>
    </source>
</evidence>
<dbReference type="InterPro" id="IPR014746">
    <property type="entry name" value="Gln_synth/guanido_kin_cat_dom"/>
</dbReference>
<sequence>MVQKKYEKEDILRLVEENDIKFIRLQFVDILGTLKNVAVTVEQLEKALNDEIMFDGSSIEGFLRSEEADMYLKPDLDTFEIFPWRPQQGKVARLICDIYKADGNPFEGDPRYVLKKVLNEAWEMGYELNIGTEFEFFLFHTDENGNPTTITHDKAGYFDLGPLDLGENVRRDIVLTLEDMGFEIEASHHEVAPGQHEIDFKQTNALRAADNITTFKLVVKVIAQRHGLHATFMPKPVYGMHGSGMHCNLTLKNTEGKNIFYNKDDKLKLSDEAYQFIGGLLKNARALTSITNPTVNSYKRLVPGHEAPTFIGYSTNNNSTLIRIPTSRGEDIKLELRGPDPSANPYLAIAAILKSGLDGLKNKTKAPDEVSHNELKEKNYSILDEEKSLPVNLKDAIMALSKNEVLKDALGECYDNYVKSKDLEWIEYSSKIHQWELNKYISRY</sequence>
<dbReference type="SUPFAM" id="SSF54368">
    <property type="entry name" value="Glutamine synthetase, N-terminal domain"/>
    <property type="match status" value="1"/>
</dbReference>
<evidence type="ECO:0000256" key="5">
    <source>
        <dbReference type="ARBA" id="ARBA00022490"/>
    </source>
</evidence>
<dbReference type="Gene3D" id="3.30.590.10">
    <property type="entry name" value="Glutamine synthetase/guanido kinase, catalytic domain"/>
    <property type="match status" value="1"/>
</dbReference>
<evidence type="ECO:0000256" key="8">
    <source>
        <dbReference type="ARBA" id="ARBA00022741"/>
    </source>
</evidence>
<reference evidence="20 21" key="1">
    <citation type="submission" date="2019-03" db="EMBL/GenBank/DDBJ databases">
        <title>Genomic Encyclopedia of Type Strains, Phase IV (KMG-IV): sequencing the most valuable type-strain genomes for metagenomic binning, comparative biology and taxonomic classification.</title>
        <authorList>
            <person name="Goeker M."/>
        </authorList>
    </citation>
    <scope>NUCLEOTIDE SEQUENCE [LARGE SCALE GENOMIC DNA]</scope>
    <source>
        <strain evidence="20 21">DSM 24176</strain>
    </source>
</reference>
<feature type="binding site" evidence="15">
    <location>
        <position position="133"/>
    </location>
    <ligand>
        <name>Mg(2+)</name>
        <dbReference type="ChEBI" id="CHEBI:18420"/>
        <label>1</label>
    </ligand>
</feature>
<dbReference type="GO" id="GO:0006542">
    <property type="term" value="P:glutamine biosynthetic process"/>
    <property type="evidence" value="ECO:0007669"/>
    <property type="project" value="InterPro"/>
</dbReference>
<dbReference type="SUPFAM" id="SSF55931">
    <property type="entry name" value="Glutamine synthetase/guanido kinase"/>
    <property type="match status" value="1"/>
</dbReference>
<evidence type="ECO:0000256" key="17">
    <source>
        <dbReference type="RuleBase" id="RU000384"/>
    </source>
</evidence>
<dbReference type="Proteomes" id="UP000294545">
    <property type="component" value="Unassembled WGS sequence"/>
</dbReference>
<feature type="binding site" evidence="15">
    <location>
        <position position="190"/>
    </location>
    <ligand>
        <name>Mg(2+)</name>
        <dbReference type="ChEBI" id="CHEBI:18420"/>
        <label>1</label>
    </ligand>
</feature>
<keyword evidence="6" id="KW-0436">Ligase</keyword>
<dbReference type="GO" id="GO:0005524">
    <property type="term" value="F:ATP binding"/>
    <property type="evidence" value="ECO:0007669"/>
    <property type="project" value="UniProtKB-KW"/>
</dbReference>
<organism evidence="20 21">
    <name type="scientific">Natranaerovirga hydrolytica</name>
    <dbReference type="NCBI Taxonomy" id="680378"/>
    <lineage>
        <taxon>Bacteria</taxon>
        <taxon>Bacillati</taxon>
        <taxon>Bacillota</taxon>
        <taxon>Clostridia</taxon>
        <taxon>Lachnospirales</taxon>
        <taxon>Natranaerovirgaceae</taxon>
        <taxon>Natranaerovirga</taxon>
    </lineage>
</organism>
<dbReference type="InterPro" id="IPR008146">
    <property type="entry name" value="Gln_synth_cat_dom"/>
</dbReference>
<evidence type="ECO:0000256" key="2">
    <source>
        <dbReference type="ARBA" id="ARBA00009897"/>
    </source>
</evidence>
<evidence type="ECO:0000256" key="14">
    <source>
        <dbReference type="PIRSR" id="PIRSR604809-2"/>
    </source>
</evidence>
<evidence type="ECO:0000256" key="13">
    <source>
        <dbReference type="PIRSR" id="PIRSR604809-1"/>
    </source>
</evidence>
<evidence type="ECO:0000256" key="9">
    <source>
        <dbReference type="ARBA" id="ARBA00022840"/>
    </source>
</evidence>
<dbReference type="GO" id="GO:0004356">
    <property type="term" value="F:glutamine synthetase activity"/>
    <property type="evidence" value="ECO:0007669"/>
    <property type="project" value="UniProtKB-EC"/>
</dbReference>
<keyword evidence="15" id="KW-0460">Magnesium</keyword>
<dbReference type="Pfam" id="PF03951">
    <property type="entry name" value="Gln-synt_N"/>
    <property type="match status" value="1"/>
</dbReference>
<dbReference type="EMBL" id="SMGQ01000014">
    <property type="protein sequence ID" value="TCK92431.1"/>
    <property type="molecule type" value="Genomic_DNA"/>
</dbReference>
<keyword evidence="21" id="KW-1185">Reference proteome</keyword>
<evidence type="ECO:0000256" key="1">
    <source>
        <dbReference type="ARBA" id="ARBA00004496"/>
    </source>
</evidence>
<protein>
    <recommendedName>
        <fullName evidence="4">Glutamine synthetase</fullName>
        <ecNumber evidence="3">6.3.1.2</ecNumber>
    </recommendedName>
    <alternativeName>
        <fullName evidence="11">Glutamate--ammonia ligase</fullName>
    </alternativeName>
    <alternativeName>
        <fullName evidence="10">Glutamine synthetase I alpha</fullName>
    </alternativeName>
</protein>
<dbReference type="PROSITE" id="PS51987">
    <property type="entry name" value="GS_CATALYTIC"/>
    <property type="match status" value="1"/>
</dbReference>
<dbReference type="InterPro" id="IPR004809">
    <property type="entry name" value="Gln_synth_I"/>
</dbReference>
<evidence type="ECO:0000256" key="11">
    <source>
        <dbReference type="ARBA" id="ARBA00030668"/>
    </source>
</evidence>
<comment type="caution">
    <text evidence="20">The sequence shown here is derived from an EMBL/GenBank/DDBJ whole genome shotgun (WGS) entry which is preliminary data.</text>
</comment>
<evidence type="ECO:0000259" key="18">
    <source>
        <dbReference type="PROSITE" id="PS51986"/>
    </source>
</evidence>
<dbReference type="PANTHER" id="PTHR43785:SF12">
    <property type="entry name" value="TYPE-1 GLUTAMINE SYNTHETASE 2"/>
    <property type="match status" value="1"/>
</dbReference>
<dbReference type="OrthoDB" id="9807095at2"/>
<name>A0A4V2Q056_9FIRM</name>
<evidence type="ECO:0000256" key="16">
    <source>
        <dbReference type="PROSITE-ProRule" id="PRU01330"/>
    </source>
</evidence>
<dbReference type="Gene3D" id="3.10.20.70">
    <property type="entry name" value="Glutamine synthetase, N-terminal domain"/>
    <property type="match status" value="1"/>
</dbReference>
<accession>A0A4V2Q056</accession>
<dbReference type="PANTHER" id="PTHR43785">
    <property type="entry name" value="GAMMA-GLUTAMYLPUTRESCINE SYNTHETASE"/>
    <property type="match status" value="1"/>
</dbReference>
<feature type="binding site" evidence="13">
    <location>
        <position position="337"/>
    </location>
    <ligand>
        <name>L-glutamate</name>
        <dbReference type="ChEBI" id="CHEBI:29985"/>
    </ligand>
</feature>
<dbReference type="PROSITE" id="PS51986">
    <property type="entry name" value="GS_BETA_GRASP"/>
    <property type="match status" value="1"/>
</dbReference>
<evidence type="ECO:0000256" key="6">
    <source>
        <dbReference type="ARBA" id="ARBA00022598"/>
    </source>
</evidence>
<dbReference type="InterPro" id="IPR027302">
    <property type="entry name" value="Gln_synth_N_conserv_site"/>
</dbReference>
<feature type="domain" description="GS catalytic" evidence="19">
    <location>
        <begin position="110"/>
        <end position="444"/>
    </location>
</feature>
<keyword evidence="7 15" id="KW-0479">Metal-binding</keyword>
<evidence type="ECO:0000256" key="15">
    <source>
        <dbReference type="PIRSR" id="PIRSR604809-3"/>
    </source>
</evidence>
<feature type="binding site" evidence="13">
    <location>
        <position position="300"/>
    </location>
    <ligand>
        <name>L-glutamate</name>
        <dbReference type="ChEBI" id="CHEBI:29985"/>
    </ligand>
</feature>
<feature type="binding site" evidence="15">
    <location>
        <position position="246"/>
    </location>
    <ligand>
        <name>Mg(2+)</name>
        <dbReference type="ChEBI" id="CHEBI:18420"/>
        <label>1</label>
    </ligand>
</feature>
<dbReference type="InterPro" id="IPR036651">
    <property type="entry name" value="Gln_synt_N_sf"/>
</dbReference>
<keyword evidence="8 14" id="KW-0547">Nucleotide-binding</keyword>
<gene>
    <name evidence="20" type="ORF">EDC19_2166</name>
</gene>
<feature type="domain" description="GS beta-grasp" evidence="18">
    <location>
        <begin position="18"/>
        <end position="103"/>
    </location>
</feature>
<evidence type="ECO:0000256" key="4">
    <source>
        <dbReference type="ARBA" id="ARBA00021364"/>
    </source>
</evidence>
<evidence type="ECO:0000256" key="10">
    <source>
        <dbReference type="ARBA" id="ARBA00030136"/>
    </source>
</evidence>
<comment type="cofactor">
    <cofactor evidence="15">
        <name>Mg(2+)</name>
        <dbReference type="ChEBI" id="CHEBI:18420"/>
    </cofactor>
    <text evidence="15">Binds 2 Mg(2+) ions per subunit.</text>
</comment>
<keyword evidence="5" id="KW-0963">Cytoplasm</keyword>
<dbReference type="Pfam" id="PF00120">
    <property type="entry name" value="Gln-synt_C"/>
    <property type="match status" value="1"/>
</dbReference>
<evidence type="ECO:0000313" key="20">
    <source>
        <dbReference type="EMBL" id="TCK92431.1"/>
    </source>
</evidence>
<dbReference type="NCBIfam" id="TIGR00653">
    <property type="entry name" value="GlnA"/>
    <property type="match status" value="1"/>
</dbReference>
<evidence type="ECO:0000256" key="3">
    <source>
        <dbReference type="ARBA" id="ARBA00012937"/>
    </source>
</evidence>
<feature type="binding site" evidence="15">
    <location>
        <position position="135"/>
    </location>
    <ligand>
        <name>Mg(2+)</name>
        <dbReference type="ChEBI" id="CHEBI:18420"/>
        <label>2</label>
    </ligand>
</feature>
<dbReference type="GO" id="GO:0005737">
    <property type="term" value="C:cytoplasm"/>
    <property type="evidence" value="ECO:0007669"/>
    <property type="project" value="UniProtKB-SubCell"/>
</dbReference>
<evidence type="ECO:0000256" key="12">
    <source>
        <dbReference type="ARBA" id="ARBA00049436"/>
    </source>
</evidence>
<dbReference type="RefSeq" id="WP_132282867.1">
    <property type="nucleotide sequence ID" value="NZ_SMGQ01000014.1"/>
</dbReference>
<dbReference type="EC" id="6.3.1.2" evidence="3"/>
<feature type="binding site" evidence="15">
    <location>
        <position position="197"/>
    </location>
    <ligand>
        <name>Mg(2+)</name>
        <dbReference type="ChEBI" id="CHEBI:18420"/>
        <label>1</label>
    </ligand>
</feature>
<proteinExistence type="inferred from homology"/>